<keyword evidence="3" id="KW-0731">Sigma factor</keyword>
<name>A0A1G8T1R0_9RHOB</name>
<reference evidence="8" key="1">
    <citation type="submission" date="2016-10" db="EMBL/GenBank/DDBJ databases">
        <authorList>
            <person name="Varghese N."/>
            <person name="Submissions S."/>
        </authorList>
    </citation>
    <scope>NUCLEOTIDE SEQUENCE [LARGE SCALE GENOMIC DNA]</scope>
    <source>
        <strain evidence="8">DSM 26424</strain>
    </source>
</reference>
<dbReference type="SUPFAM" id="SSF88659">
    <property type="entry name" value="Sigma3 and sigma4 domains of RNA polymerase sigma factors"/>
    <property type="match status" value="1"/>
</dbReference>
<dbReference type="PANTHER" id="PTHR43133">
    <property type="entry name" value="RNA POLYMERASE ECF-TYPE SIGMA FACTO"/>
    <property type="match status" value="1"/>
</dbReference>
<evidence type="ECO:0000256" key="3">
    <source>
        <dbReference type="ARBA" id="ARBA00023082"/>
    </source>
</evidence>
<proteinExistence type="inferred from homology"/>
<keyword evidence="5" id="KW-0804">Transcription</keyword>
<gene>
    <name evidence="7" type="ORF">SAMN04487993_102747</name>
</gene>
<dbReference type="InterPro" id="IPR013324">
    <property type="entry name" value="RNA_pol_sigma_r3/r4-like"/>
</dbReference>
<dbReference type="GO" id="GO:0016987">
    <property type="term" value="F:sigma factor activity"/>
    <property type="evidence" value="ECO:0007669"/>
    <property type="project" value="UniProtKB-KW"/>
</dbReference>
<dbReference type="Gene3D" id="1.10.10.10">
    <property type="entry name" value="Winged helix-like DNA-binding domain superfamily/Winged helix DNA-binding domain"/>
    <property type="match status" value="1"/>
</dbReference>
<evidence type="ECO:0000256" key="5">
    <source>
        <dbReference type="ARBA" id="ARBA00023163"/>
    </source>
</evidence>
<dbReference type="AlphaFoldDB" id="A0A1G8T1R0"/>
<dbReference type="SUPFAM" id="SSF88946">
    <property type="entry name" value="Sigma2 domain of RNA polymerase sigma factors"/>
    <property type="match status" value="1"/>
</dbReference>
<dbReference type="InterPro" id="IPR036388">
    <property type="entry name" value="WH-like_DNA-bd_sf"/>
</dbReference>
<dbReference type="NCBIfam" id="TIGR02937">
    <property type="entry name" value="sigma70-ECF"/>
    <property type="match status" value="1"/>
</dbReference>
<dbReference type="InterPro" id="IPR039425">
    <property type="entry name" value="RNA_pol_sigma-70-like"/>
</dbReference>
<sequence>MDKDPSWESLLARANAGDSAAFARFLTEITPSLRALIRARGTALPAHQHEDILQEVLLAIHLKRGSWRQGSPVRPWLYAVARYKIVDAFRRRNAAIHLPIDDYADSLEQDMPDTPLAARDADRLLDQIDTRSAALVRAIALDGDSAEEAGGRLGLSAGATRVALHRALKRLSQLAERMNR</sequence>
<dbReference type="RefSeq" id="WP_242656815.1">
    <property type="nucleotide sequence ID" value="NZ_FNEJ01000027.1"/>
</dbReference>
<protein>
    <submittedName>
        <fullName evidence="7">RNA polymerase sigma-70 factor, ECF subfamily</fullName>
    </submittedName>
</protein>
<keyword evidence="8" id="KW-1185">Reference proteome</keyword>
<dbReference type="STRING" id="555512.SAMN04487993_102747"/>
<evidence type="ECO:0000313" key="7">
    <source>
        <dbReference type="EMBL" id="SDJ35413.1"/>
    </source>
</evidence>
<dbReference type="Proteomes" id="UP000199093">
    <property type="component" value="Unassembled WGS sequence"/>
</dbReference>
<accession>A0A1G8T1R0</accession>
<keyword evidence="2" id="KW-0805">Transcription regulation</keyword>
<dbReference type="Pfam" id="PF04542">
    <property type="entry name" value="Sigma70_r2"/>
    <property type="match status" value="1"/>
</dbReference>
<evidence type="ECO:0000256" key="4">
    <source>
        <dbReference type="ARBA" id="ARBA00023125"/>
    </source>
</evidence>
<keyword evidence="4" id="KW-0238">DNA-binding</keyword>
<comment type="similarity">
    <text evidence="1">Belongs to the sigma-70 factor family. ECF subfamily.</text>
</comment>
<dbReference type="EMBL" id="FNEJ01000027">
    <property type="protein sequence ID" value="SDJ35413.1"/>
    <property type="molecule type" value="Genomic_DNA"/>
</dbReference>
<evidence type="ECO:0000256" key="1">
    <source>
        <dbReference type="ARBA" id="ARBA00010641"/>
    </source>
</evidence>
<dbReference type="Gene3D" id="1.10.1740.10">
    <property type="match status" value="1"/>
</dbReference>
<dbReference type="GO" id="GO:0003677">
    <property type="term" value="F:DNA binding"/>
    <property type="evidence" value="ECO:0007669"/>
    <property type="project" value="UniProtKB-KW"/>
</dbReference>
<feature type="domain" description="RNA polymerase sigma-70 region 2" evidence="6">
    <location>
        <begin position="45"/>
        <end position="93"/>
    </location>
</feature>
<evidence type="ECO:0000259" key="6">
    <source>
        <dbReference type="Pfam" id="PF04542"/>
    </source>
</evidence>
<dbReference type="PANTHER" id="PTHR43133:SF58">
    <property type="entry name" value="ECF RNA POLYMERASE SIGMA FACTOR SIGD"/>
    <property type="match status" value="1"/>
</dbReference>
<dbReference type="InterPro" id="IPR013325">
    <property type="entry name" value="RNA_pol_sigma_r2"/>
</dbReference>
<organism evidence="7 8">
    <name type="scientific">Salipiger marinus</name>
    <dbReference type="NCBI Taxonomy" id="555512"/>
    <lineage>
        <taxon>Bacteria</taxon>
        <taxon>Pseudomonadati</taxon>
        <taxon>Pseudomonadota</taxon>
        <taxon>Alphaproteobacteria</taxon>
        <taxon>Rhodobacterales</taxon>
        <taxon>Roseobacteraceae</taxon>
        <taxon>Salipiger</taxon>
    </lineage>
</organism>
<evidence type="ECO:0000256" key="2">
    <source>
        <dbReference type="ARBA" id="ARBA00023015"/>
    </source>
</evidence>
<evidence type="ECO:0000313" key="8">
    <source>
        <dbReference type="Proteomes" id="UP000199093"/>
    </source>
</evidence>
<dbReference type="InterPro" id="IPR014284">
    <property type="entry name" value="RNA_pol_sigma-70_dom"/>
</dbReference>
<dbReference type="InterPro" id="IPR007627">
    <property type="entry name" value="RNA_pol_sigma70_r2"/>
</dbReference>
<dbReference type="GO" id="GO:0006352">
    <property type="term" value="P:DNA-templated transcription initiation"/>
    <property type="evidence" value="ECO:0007669"/>
    <property type="project" value="InterPro"/>
</dbReference>